<evidence type="ECO:0008006" key="19">
    <source>
        <dbReference type="Google" id="ProtNLM"/>
    </source>
</evidence>
<evidence type="ECO:0000313" key="8">
    <source>
        <dbReference type="EMBL" id="KAE9283833.1"/>
    </source>
</evidence>
<keyword evidence="11" id="KW-1185">Reference proteome</keyword>
<evidence type="ECO:0000313" key="3">
    <source>
        <dbReference type="EMBL" id="KAE9079534.1"/>
    </source>
</evidence>
<evidence type="ECO:0000313" key="15">
    <source>
        <dbReference type="Proteomes" id="UP000441208"/>
    </source>
</evidence>
<evidence type="ECO:0000313" key="1">
    <source>
        <dbReference type="EMBL" id="KAE8925589.1"/>
    </source>
</evidence>
<evidence type="ECO:0000313" key="13">
    <source>
        <dbReference type="Proteomes" id="UP000440367"/>
    </source>
</evidence>
<evidence type="ECO:0000313" key="5">
    <source>
        <dbReference type="EMBL" id="KAE9180028.1"/>
    </source>
</evidence>
<comment type="caution">
    <text evidence="7">The sequence shown here is derived from an EMBL/GenBank/DDBJ whole genome shotgun (WGS) entry which is preliminary data.</text>
</comment>
<evidence type="ECO:0000313" key="14">
    <source>
        <dbReference type="Proteomes" id="UP000440732"/>
    </source>
</evidence>
<evidence type="ECO:0000313" key="9">
    <source>
        <dbReference type="EMBL" id="KAE9301908.1"/>
    </source>
</evidence>
<evidence type="ECO:0000313" key="12">
    <source>
        <dbReference type="Proteomes" id="UP000437068"/>
    </source>
</evidence>
<sequence>MDMLSDFALLYYRKIFDADAPSIRGDMSEWVNGKYISRSKSTYDFQGLATPPLTAFWQDTNTLKKRHDLGFTLCELALSIFAMAVNTATCERYFLELSLIRTARRNRMAAEKTRKIAAIR</sequence>
<evidence type="ECO:0000313" key="2">
    <source>
        <dbReference type="EMBL" id="KAE9079432.1"/>
    </source>
</evidence>
<reference evidence="10 11" key="1">
    <citation type="submission" date="2018-08" db="EMBL/GenBank/DDBJ databases">
        <title>Genomic investigation of the strawberry pathogen Phytophthora fragariae indicates pathogenicity is determined by transcriptional variation in three key races.</title>
        <authorList>
            <person name="Adams T.M."/>
            <person name="Armitage A.D."/>
            <person name="Sobczyk M.K."/>
            <person name="Bates H.J."/>
            <person name="Dunwell J.M."/>
            <person name="Nellist C.F."/>
            <person name="Harrison R.J."/>
        </authorList>
    </citation>
    <scope>NUCLEOTIDE SEQUENCE [LARGE SCALE GENOMIC DNA]</scope>
    <source>
        <strain evidence="8 12">A4</strain>
        <strain evidence="7 13">BC-1</strain>
        <strain evidence="6 16">BC-23</strain>
        <strain evidence="5 11">NOV-27</strain>
        <strain evidence="4 14">NOV-5</strain>
        <strain evidence="2 15">NOV-71</strain>
        <strain evidence="9 17">NOV-77</strain>
        <strain evidence="1 10">NOV-9</strain>
        <strain evidence="3 18">ONT-3</strain>
    </source>
</reference>
<evidence type="ECO:0000313" key="18">
    <source>
        <dbReference type="Proteomes" id="UP000488956"/>
    </source>
</evidence>
<dbReference type="Proteomes" id="UP000433483">
    <property type="component" value="Unassembled WGS sequence"/>
</dbReference>
<dbReference type="AlphaFoldDB" id="A0A6A3WV53"/>
<dbReference type="Proteomes" id="UP000437068">
    <property type="component" value="Unassembled WGS sequence"/>
</dbReference>
<proteinExistence type="predicted"/>
<dbReference type="EMBL" id="QXFX01002204">
    <property type="protein sequence ID" value="KAE9079534.1"/>
    <property type="molecule type" value="Genomic_DNA"/>
</dbReference>
<evidence type="ECO:0000313" key="11">
    <source>
        <dbReference type="Proteomes" id="UP000433483"/>
    </source>
</evidence>
<evidence type="ECO:0000313" key="6">
    <source>
        <dbReference type="EMBL" id="KAE9189299.1"/>
    </source>
</evidence>
<accession>A0A6A3WV53</accession>
<dbReference type="EMBL" id="QXGD01002229">
    <property type="protein sequence ID" value="KAE9191628.1"/>
    <property type="molecule type" value="Genomic_DNA"/>
</dbReference>
<dbReference type="Proteomes" id="UP000486351">
    <property type="component" value="Unassembled WGS sequence"/>
</dbReference>
<evidence type="ECO:0000313" key="10">
    <source>
        <dbReference type="Proteomes" id="UP000429523"/>
    </source>
</evidence>
<dbReference type="EMBL" id="QXGE01002214">
    <property type="protein sequence ID" value="KAE9283833.1"/>
    <property type="molecule type" value="Genomic_DNA"/>
</dbReference>
<dbReference type="EMBL" id="QXFZ01002216">
    <property type="protein sequence ID" value="KAE9079432.1"/>
    <property type="molecule type" value="Genomic_DNA"/>
</dbReference>
<dbReference type="EMBL" id="QXGF01002228">
    <property type="protein sequence ID" value="KAE8925589.1"/>
    <property type="molecule type" value="Genomic_DNA"/>
</dbReference>
<dbReference type="Proteomes" id="UP000440732">
    <property type="component" value="Unassembled WGS sequence"/>
</dbReference>
<dbReference type="EMBL" id="QXFY01002165">
    <property type="protein sequence ID" value="KAE9301908.1"/>
    <property type="molecule type" value="Genomic_DNA"/>
</dbReference>
<gene>
    <name evidence="8" type="ORF">PF001_g22671</name>
    <name evidence="7" type="ORF">PF002_g24444</name>
    <name evidence="6" type="ORF">PF004_g22252</name>
    <name evidence="5" type="ORF">PF005_g23451</name>
    <name evidence="4" type="ORF">PF006_g22597</name>
    <name evidence="2" type="ORF">PF007_g23452</name>
    <name evidence="9" type="ORF">PF008_g22616</name>
    <name evidence="1" type="ORF">PF009_g24206</name>
    <name evidence="3" type="ORF">PF010_g22724</name>
</gene>
<evidence type="ECO:0000313" key="7">
    <source>
        <dbReference type="EMBL" id="KAE9191628.1"/>
    </source>
</evidence>
<dbReference type="Proteomes" id="UP000488956">
    <property type="component" value="Unassembled WGS sequence"/>
</dbReference>
<dbReference type="Proteomes" id="UP000441208">
    <property type="component" value="Unassembled WGS sequence"/>
</dbReference>
<dbReference type="Proteomes" id="UP000440367">
    <property type="component" value="Unassembled WGS sequence"/>
</dbReference>
<evidence type="ECO:0000313" key="4">
    <source>
        <dbReference type="EMBL" id="KAE9101792.1"/>
    </source>
</evidence>
<name>A0A6A3WV53_9STRA</name>
<dbReference type="EMBL" id="QXGB01002234">
    <property type="protein sequence ID" value="KAE9180028.1"/>
    <property type="molecule type" value="Genomic_DNA"/>
</dbReference>
<dbReference type="EMBL" id="QXGC01002204">
    <property type="protein sequence ID" value="KAE9189299.1"/>
    <property type="molecule type" value="Genomic_DNA"/>
</dbReference>
<dbReference type="Proteomes" id="UP000476176">
    <property type="component" value="Unassembled WGS sequence"/>
</dbReference>
<evidence type="ECO:0000313" key="17">
    <source>
        <dbReference type="Proteomes" id="UP000486351"/>
    </source>
</evidence>
<dbReference type="OrthoDB" id="91442at2759"/>
<evidence type="ECO:0000313" key="16">
    <source>
        <dbReference type="Proteomes" id="UP000476176"/>
    </source>
</evidence>
<organism evidence="7 13">
    <name type="scientific">Phytophthora fragariae</name>
    <dbReference type="NCBI Taxonomy" id="53985"/>
    <lineage>
        <taxon>Eukaryota</taxon>
        <taxon>Sar</taxon>
        <taxon>Stramenopiles</taxon>
        <taxon>Oomycota</taxon>
        <taxon>Peronosporomycetes</taxon>
        <taxon>Peronosporales</taxon>
        <taxon>Peronosporaceae</taxon>
        <taxon>Phytophthora</taxon>
    </lineage>
</organism>
<dbReference type="EMBL" id="QXGA01002215">
    <property type="protein sequence ID" value="KAE9101792.1"/>
    <property type="molecule type" value="Genomic_DNA"/>
</dbReference>
<dbReference type="Proteomes" id="UP000429523">
    <property type="component" value="Unassembled WGS sequence"/>
</dbReference>
<protein>
    <recommendedName>
        <fullName evidence="19">HAT C-terminal dimerisation domain-containing protein</fullName>
    </recommendedName>
</protein>